<accession>A0ABN9STN1</accession>
<feature type="compositionally biased region" description="Basic residues" evidence="1">
    <location>
        <begin position="225"/>
        <end position="234"/>
    </location>
</feature>
<dbReference type="EMBL" id="CAUYUJ010013213">
    <property type="protein sequence ID" value="CAK0835777.1"/>
    <property type="molecule type" value="Genomic_DNA"/>
</dbReference>
<feature type="compositionally biased region" description="Low complexity" evidence="1">
    <location>
        <begin position="212"/>
        <end position="224"/>
    </location>
</feature>
<organism evidence="2 3">
    <name type="scientific">Prorocentrum cordatum</name>
    <dbReference type="NCBI Taxonomy" id="2364126"/>
    <lineage>
        <taxon>Eukaryota</taxon>
        <taxon>Sar</taxon>
        <taxon>Alveolata</taxon>
        <taxon>Dinophyceae</taxon>
        <taxon>Prorocentrales</taxon>
        <taxon>Prorocentraceae</taxon>
        <taxon>Prorocentrum</taxon>
    </lineage>
</organism>
<evidence type="ECO:0000256" key="1">
    <source>
        <dbReference type="SAM" id="MobiDB-lite"/>
    </source>
</evidence>
<evidence type="ECO:0000313" key="3">
    <source>
        <dbReference type="Proteomes" id="UP001189429"/>
    </source>
</evidence>
<feature type="region of interest" description="Disordered" evidence="1">
    <location>
        <begin position="212"/>
        <end position="348"/>
    </location>
</feature>
<evidence type="ECO:0000313" key="2">
    <source>
        <dbReference type="EMBL" id="CAK0835777.1"/>
    </source>
</evidence>
<proteinExistence type="predicted"/>
<name>A0ABN9STN1_9DINO</name>
<protein>
    <submittedName>
        <fullName evidence="2">Uncharacterized protein</fullName>
    </submittedName>
</protein>
<gene>
    <name evidence="2" type="ORF">PCOR1329_LOCUS32486</name>
</gene>
<reference evidence="2" key="1">
    <citation type="submission" date="2023-10" db="EMBL/GenBank/DDBJ databases">
        <authorList>
            <person name="Chen Y."/>
            <person name="Shah S."/>
            <person name="Dougan E. K."/>
            <person name="Thang M."/>
            <person name="Chan C."/>
        </authorList>
    </citation>
    <scope>NUCLEOTIDE SEQUENCE [LARGE SCALE GENOMIC DNA]</scope>
</reference>
<comment type="caution">
    <text evidence="2">The sequence shown here is derived from an EMBL/GenBank/DDBJ whole genome shotgun (WGS) entry which is preliminary data.</text>
</comment>
<sequence length="348" mass="34194">MSGDVSDVDAHPAAWGALAGAVELAARGAAAGAAGATRHVAAAAVAAAVRTAVESLAPLVMAVEAPSANIEELALRLAAMAPALLQAIRGQQAGGAVRAARNLGAHALPGGGAAALASALERPTCAQRSGRAVLARRAAAAGPWQPSLRRCAAGPPSAATELEEVGSKKDKSGDGSSGGSCVGPGPWAPSLWCCRESGEEWAVPEAGVCDAAADAPGAAGPMVRRGARRRRRRPKSLDVVRTVRFSQKDVTDSDDDGAPGPGELEGSVGVGPAAPGSPPPLEAAGAPAQGVGGGEVPGEHADRSASDAPASAGSFRSPHGGVQQVDASNGSARSTICSDSARLDTQIV</sequence>
<feature type="compositionally biased region" description="Low complexity" evidence="1">
    <location>
        <begin position="265"/>
        <end position="274"/>
    </location>
</feature>
<keyword evidence="3" id="KW-1185">Reference proteome</keyword>
<feature type="region of interest" description="Disordered" evidence="1">
    <location>
        <begin position="145"/>
        <end position="183"/>
    </location>
</feature>
<feature type="compositionally biased region" description="Polar residues" evidence="1">
    <location>
        <begin position="325"/>
        <end position="338"/>
    </location>
</feature>
<dbReference type="Proteomes" id="UP001189429">
    <property type="component" value="Unassembled WGS sequence"/>
</dbReference>